<evidence type="ECO:0000313" key="2">
    <source>
        <dbReference type="EMBL" id="RDB02815.1"/>
    </source>
</evidence>
<dbReference type="InterPro" id="IPR006186">
    <property type="entry name" value="Ser/Thr-sp_prot-phosphatase"/>
</dbReference>
<dbReference type="Gene3D" id="3.60.21.10">
    <property type="match status" value="1"/>
</dbReference>
<dbReference type="EMBL" id="QPIW01000035">
    <property type="protein sequence ID" value="RDB02815.1"/>
    <property type="molecule type" value="Genomic_DNA"/>
</dbReference>
<protein>
    <submittedName>
        <fullName evidence="2">Serine/threonine protein phosphatase</fullName>
    </submittedName>
</protein>
<dbReference type="GO" id="GO:0110154">
    <property type="term" value="P:RNA decapping"/>
    <property type="evidence" value="ECO:0007669"/>
    <property type="project" value="TreeGrafter"/>
</dbReference>
<accession>A0A369I3H9</accession>
<dbReference type="PRINTS" id="PR00114">
    <property type="entry name" value="STPHPHTASE"/>
</dbReference>
<dbReference type="GO" id="GO:0016791">
    <property type="term" value="F:phosphatase activity"/>
    <property type="evidence" value="ECO:0007669"/>
    <property type="project" value="TreeGrafter"/>
</dbReference>
<dbReference type="GO" id="GO:0005737">
    <property type="term" value="C:cytoplasm"/>
    <property type="evidence" value="ECO:0007669"/>
    <property type="project" value="TreeGrafter"/>
</dbReference>
<dbReference type="CDD" id="cd00144">
    <property type="entry name" value="MPP_PPP_family"/>
    <property type="match status" value="1"/>
</dbReference>
<sequence length="243" mass="28059">MKRTLVIGDIHGGLKALLQVLGRAEIQPSDTLIFLGDYVDGWSESAQVIAFLMELATKQTCLFMKGNHDMWCENWLDSGLAPHVWLMHGGSSTAESYRYMDFQTRQIHLSFFNQLKSYHIDSQNRLFVHAGFASIHGPEDEHDDNNFLWDRTLWETALTIERRNQKDETMIPKRLKLFKEIFIGHTPTLNYNIEVPMHAATVWNIDTGAAFHGRLSIMDIDTKEFWQSDVVQSLYPNEKGRNN</sequence>
<name>A0A369I3H9_9BACT</name>
<dbReference type="AlphaFoldDB" id="A0A369I3H9"/>
<dbReference type="Proteomes" id="UP000253141">
    <property type="component" value="Unassembled WGS sequence"/>
</dbReference>
<organism evidence="2 3">
    <name type="scientific">Runella aurantiaca</name>
    <dbReference type="NCBI Taxonomy" id="2282308"/>
    <lineage>
        <taxon>Bacteria</taxon>
        <taxon>Pseudomonadati</taxon>
        <taxon>Bacteroidota</taxon>
        <taxon>Cytophagia</taxon>
        <taxon>Cytophagales</taxon>
        <taxon>Spirosomataceae</taxon>
        <taxon>Runella</taxon>
    </lineage>
</organism>
<proteinExistence type="predicted"/>
<dbReference type="RefSeq" id="WP_114464046.1">
    <property type="nucleotide sequence ID" value="NZ_QPIW01000035.1"/>
</dbReference>
<evidence type="ECO:0000259" key="1">
    <source>
        <dbReference type="Pfam" id="PF00149"/>
    </source>
</evidence>
<dbReference type="SUPFAM" id="SSF56300">
    <property type="entry name" value="Metallo-dependent phosphatases"/>
    <property type="match status" value="1"/>
</dbReference>
<dbReference type="Pfam" id="PF00149">
    <property type="entry name" value="Metallophos"/>
    <property type="match status" value="1"/>
</dbReference>
<reference evidence="2 3" key="1">
    <citation type="submission" date="2018-07" db="EMBL/GenBank/DDBJ databases">
        <title>Genome analysis of Runella aurantiaca.</title>
        <authorList>
            <person name="Yang X."/>
        </authorList>
    </citation>
    <scope>NUCLEOTIDE SEQUENCE [LARGE SCALE GENOMIC DNA]</scope>
    <source>
        <strain evidence="2 3">YX9</strain>
    </source>
</reference>
<dbReference type="GO" id="GO:0008803">
    <property type="term" value="F:bis(5'-nucleosyl)-tetraphosphatase (symmetrical) activity"/>
    <property type="evidence" value="ECO:0007669"/>
    <property type="project" value="TreeGrafter"/>
</dbReference>
<dbReference type="InterPro" id="IPR029052">
    <property type="entry name" value="Metallo-depent_PP-like"/>
</dbReference>
<evidence type="ECO:0000313" key="3">
    <source>
        <dbReference type="Proteomes" id="UP000253141"/>
    </source>
</evidence>
<dbReference type="InterPro" id="IPR004843">
    <property type="entry name" value="Calcineurin-like_PHP"/>
</dbReference>
<keyword evidence="3" id="KW-1185">Reference proteome</keyword>
<feature type="domain" description="Calcineurin-like phosphoesterase" evidence="1">
    <location>
        <begin position="3"/>
        <end position="189"/>
    </location>
</feature>
<comment type="caution">
    <text evidence="2">The sequence shown here is derived from an EMBL/GenBank/DDBJ whole genome shotgun (WGS) entry which is preliminary data.</text>
</comment>
<dbReference type="InterPro" id="IPR050126">
    <property type="entry name" value="Ap4A_hydrolase"/>
</dbReference>
<dbReference type="OrthoDB" id="9808081at2"/>
<gene>
    <name evidence="2" type="ORF">DVG78_26660</name>
</gene>
<dbReference type="PANTHER" id="PTHR42850:SF4">
    <property type="entry name" value="ZINC-DEPENDENT ENDOPOLYPHOSPHATASE"/>
    <property type="match status" value="1"/>
</dbReference>
<dbReference type="PANTHER" id="PTHR42850">
    <property type="entry name" value="METALLOPHOSPHOESTERASE"/>
    <property type="match status" value="1"/>
</dbReference>